<dbReference type="PANTHER" id="PTHR40943:SF1">
    <property type="entry name" value="CYTOPLASMIC PROTEIN"/>
    <property type="match status" value="1"/>
</dbReference>
<dbReference type="AlphaFoldDB" id="A0A1W9ZZI4"/>
<dbReference type="EMBL" id="MVHF01000065">
    <property type="protein sequence ID" value="ORA22906.1"/>
    <property type="molecule type" value="Genomic_DNA"/>
</dbReference>
<name>A0A1W9ZZI4_9MYCO</name>
<dbReference type="STRING" id="1927124.BST13_35820"/>
<dbReference type="RefSeq" id="WP_083170674.1">
    <property type="nucleotide sequence ID" value="NZ_MVHF01000065.1"/>
</dbReference>
<organism evidence="2 3">
    <name type="scientific">Mycobacterium aquaticum</name>
    <dbReference type="NCBI Taxonomy" id="1927124"/>
    <lineage>
        <taxon>Bacteria</taxon>
        <taxon>Bacillati</taxon>
        <taxon>Actinomycetota</taxon>
        <taxon>Actinomycetes</taxon>
        <taxon>Mycobacteriales</taxon>
        <taxon>Mycobacteriaceae</taxon>
        <taxon>Mycobacterium</taxon>
    </lineage>
</organism>
<evidence type="ECO:0000313" key="2">
    <source>
        <dbReference type="EMBL" id="ORA22906.1"/>
    </source>
</evidence>
<dbReference type="PANTHER" id="PTHR40943">
    <property type="entry name" value="CYTOPLASMIC PROTEIN-RELATED"/>
    <property type="match status" value="1"/>
</dbReference>
<protein>
    <recommendedName>
        <fullName evidence="1">(S)-ureidoglycine aminohydrolase cupin domain-containing protein</fullName>
    </recommendedName>
</protein>
<reference evidence="2 3" key="1">
    <citation type="submission" date="2017-02" db="EMBL/GenBank/DDBJ databases">
        <title>The new phylogeny of genus Mycobacterium.</title>
        <authorList>
            <person name="Tortoli E."/>
            <person name="Trovato A."/>
            <person name="Cirillo D.M."/>
        </authorList>
    </citation>
    <scope>NUCLEOTIDE SEQUENCE [LARGE SCALE GENOMIC DNA]</scope>
    <source>
        <strain evidence="2 3">RW6</strain>
    </source>
</reference>
<dbReference type="Pfam" id="PF05899">
    <property type="entry name" value="Cupin_3"/>
    <property type="match status" value="1"/>
</dbReference>
<comment type="caution">
    <text evidence="2">The sequence shown here is derived from an EMBL/GenBank/DDBJ whole genome shotgun (WGS) entry which is preliminary data.</text>
</comment>
<dbReference type="Gene3D" id="2.60.120.10">
    <property type="entry name" value="Jelly Rolls"/>
    <property type="match status" value="1"/>
</dbReference>
<dbReference type="InterPro" id="IPR014710">
    <property type="entry name" value="RmlC-like_jellyroll"/>
</dbReference>
<dbReference type="OrthoDB" id="5145129at2"/>
<proteinExistence type="predicted"/>
<feature type="domain" description="(S)-ureidoglycine aminohydrolase cupin" evidence="1">
    <location>
        <begin position="36"/>
        <end position="104"/>
    </location>
</feature>
<dbReference type="InterPro" id="IPR011051">
    <property type="entry name" value="RmlC_Cupin_sf"/>
</dbReference>
<evidence type="ECO:0000259" key="1">
    <source>
        <dbReference type="Pfam" id="PF05899"/>
    </source>
</evidence>
<dbReference type="InterPro" id="IPR008579">
    <property type="entry name" value="UGlyAH_Cupin_dom"/>
</dbReference>
<gene>
    <name evidence="2" type="ORF">BST13_35820</name>
</gene>
<sequence>MTHIPAPAEMEPTPIVGATILSGEPKAAGSILYSTPDGRGTVGLFSCTPGKFRFTLEAEEFTHLLAGHIVIETDAGETIDATAGDTYILPAGQSMLIDIRETITDVYLSWSDA</sequence>
<evidence type="ECO:0000313" key="3">
    <source>
        <dbReference type="Proteomes" id="UP000192448"/>
    </source>
</evidence>
<dbReference type="Proteomes" id="UP000192448">
    <property type="component" value="Unassembled WGS sequence"/>
</dbReference>
<keyword evidence="3" id="KW-1185">Reference proteome</keyword>
<accession>A0A1W9ZZI4</accession>
<dbReference type="SUPFAM" id="SSF51182">
    <property type="entry name" value="RmlC-like cupins"/>
    <property type="match status" value="1"/>
</dbReference>